<dbReference type="InterPro" id="IPR005178">
    <property type="entry name" value="Ostalpha/TMEM184C"/>
</dbReference>
<dbReference type="Gramene" id="Pp3c4_13960V3.1">
    <property type="protein sequence ID" value="Pp3c4_13960V3.1"/>
    <property type="gene ID" value="Pp3c4_13960"/>
</dbReference>
<feature type="compositionally biased region" description="Polar residues" evidence="5">
    <location>
        <begin position="468"/>
        <end position="480"/>
    </location>
</feature>
<evidence type="ECO:0000256" key="1">
    <source>
        <dbReference type="ARBA" id="ARBA00004141"/>
    </source>
</evidence>
<evidence type="ECO:0000313" key="7">
    <source>
        <dbReference type="EMBL" id="PNR55285.1"/>
    </source>
</evidence>
<dbReference type="PANTHER" id="PTHR23423">
    <property type="entry name" value="ORGANIC SOLUTE TRANSPORTER-RELATED"/>
    <property type="match status" value="1"/>
</dbReference>
<comment type="subcellular location">
    <subcellularLocation>
        <location evidence="1">Membrane</location>
        <topology evidence="1">Multi-pass membrane protein</topology>
    </subcellularLocation>
</comment>
<dbReference type="Gramene" id="Pp3c4_13960V3.2">
    <property type="protein sequence ID" value="Pp3c4_13960V3.2"/>
    <property type="gene ID" value="Pp3c4_13960"/>
</dbReference>
<feature type="transmembrane region" description="Helical" evidence="6">
    <location>
        <begin position="214"/>
        <end position="235"/>
    </location>
</feature>
<reference evidence="7 9" key="1">
    <citation type="journal article" date="2008" name="Science">
        <title>The Physcomitrella genome reveals evolutionary insights into the conquest of land by plants.</title>
        <authorList>
            <person name="Rensing S."/>
            <person name="Lang D."/>
            <person name="Zimmer A."/>
            <person name="Terry A."/>
            <person name="Salamov A."/>
            <person name="Shapiro H."/>
            <person name="Nishiyama T."/>
            <person name="Perroud P.-F."/>
            <person name="Lindquist E."/>
            <person name="Kamisugi Y."/>
            <person name="Tanahashi T."/>
            <person name="Sakakibara K."/>
            <person name="Fujita T."/>
            <person name="Oishi K."/>
            <person name="Shin-I T."/>
            <person name="Kuroki Y."/>
            <person name="Toyoda A."/>
            <person name="Suzuki Y."/>
            <person name="Hashimoto A."/>
            <person name="Yamaguchi K."/>
            <person name="Sugano A."/>
            <person name="Kohara Y."/>
            <person name="Fujiyama A."/>
            <person name="Anterola A."/>
            <person name="Aoki S."/>
            <person name="Ashton N."/>
            <person name="Barbazuk W.B."/>
            <person name="Barker E."/>
            <person name="Bennetzen J."/>
            <person name="Bezanilla M."/>
            <person name="Blankenship R."/>
            <person name="Cho S.H."/>
            <person name="Dutcher S."/>
            <person name="Estelle M."/>
            <person name="Fawcett J.A."/>
            <person name="Gundlach H."/>
            <person name="Hanada K."/>
            <person name="Heyl A."/>
            <person name="Hicks K.A."/>
            <person name="Hugh J."/>
            <person name="Lohr M."/>
            <person name="Mayer K."/>
            <person name="Melkozernov A."/>
            <person name="Murata T."/>
            <person name="Nelson D."/>
            <person name="Pils B."/>
            <person name="Prigge M."/>
            <person name="Reiss B."/>
            <person name="Renner T."/>
            <person name="Rombauts S."/>
            <person name="Rushton P."/>
            <person name="Sanderfoot A."/>
            <person name="Schween G."/>
            <person name="Shiu S.-H."/>
            <person name="Stueber K."/>
            <person name="Theodoulou F.L."/>
            <person name="Tu H."/>
            <person name="Van de Peer Y."/>
            <person name="Verrier P.J."/>
            <person name="Waters E."/>
            <person name="Wood A."/>
            <person name="Yang L."/>
            <person name="Cove D."/>
            <person name="Cuming A."/>
            <person name="Hasebe M."/>
            <person name="Lucas S."/>
            <person name="Mishler D.B."/>
            <person name="Reski R."/>
            <person name="Grigoriev I."/>
            <person name="Quatrano R.S."/>
            <person name="Boore J.L."/>
        </authorList>
    </citation>
    <scope>NUCLEOTIDE SEQUENCE [LARGE SCALE GENOMIC DNA]</scope>
    <source>
        <strain evidence="8 9">cv. Gransden 2004</strain>
    </source>
</reference>
<keyword evidence="9" id="KW-1185">Reference proteome</keyword>
<gene>
    <name evidence="8" type="primary">LOC112280931</name>
    <name evidence="7" type="ORF">PHYPA_006181</name>
</gene>
<dbReference type="GO" id="GO:0016020">
    <property type="term" value="C:membrane"/>
    <property type="evidence" value="ECO:0000318"/>
    <property type="project" value="GO_Central"/>
</dbReference>
<keyword evidence="2 6" id="KW-0812">Transmembrane</keyword>
<dbReference type="Pfam" id="PF03619">
    <property type="entry name" value="Solute_trans_a"/>
    <property type="match status" value="1"/>
</dbReference>
<evidence type="ECO:0000256" key="6">
    <source>
        <dbReference type="SAM" id="Phobius"/>
    </source>
</evidence>
<feature type="transmembrane region" description="Helical" evidence="6">
    <location>
        <begin position="255"/>
        <end position="280"/>
    </location>
</feature>
<dbReference type="SMART" id="SM01417">
    <property type="entry name" value="Solute_trans_a"/>
    <property type="match status" value="1"/>
</dbReference>
<dbReference type="RefSeq" id="XP_024372658.1">
    <property type="nucleotide sequence ID" value="XM_024516890.2"/>
</dbReference>
<protein>
    <submittedName>
        <fullName evidence="7 8">Uncharacterized protein</fullName>
    </submittedName>
</protein>
<reference evidence="7 9" key="2">
    <citation type="journal article" date="2018" name="Plant J.">
        <title>The Physcomitrella patens chromosome-scale assembly reveals moss genome structure and evolution.</title>
        <authorList>
            <person name="Lang D."/>
            <person name="Ullrich K.K."/>
            <person name="Murat F."/>
            <person name="Fuchs J."/>
            <person name="Jenkins J."/>
            <person name="Haas F.B."/>
            <person name="Piednoel M."/>
            <person name="Gundlach H."/>
            <person name="Van Bel M."/>
            <person name="Meyberg R."/>
            <person name="Vives C."/>
            <person name="Morata J."/>
            <person name="Symeonidi A."/>
            <person name="Hiss M."/>
            <person name="Muchero W."/>
            <person name="Kamisugi Y."/>
            <person name="Saleh O."/>
            <person name="Blanc G."/>
            <person name="Decker E.L."/>
            <person name="van Gessel N."/>
            <person name="Grimwood J."/>
            <person name="Hayes R.D."/>
            <person name="Graham S.W."/>
            <person name="Gunter L.E."/>
            <person name="McDaniel S.F."/>
            <person name="Hoernstein S.N.W."/>
            <person name="Larsson A."/>
            <person name="Li F.W."/>
            <person name="Perroud P.F."/>
            <person name="Phillips J."/>
            <person name="Ranjan P."/>
            <person name="Rokshar D.S."/>
            <person name="Rothfels C.J."/>
            <person name="Schneider L."/>
            <person name="Shu S."/>
            <person name="Stevenson D.W."/>
            <person name="Thummler F."/>
            <person name="Tillich M."/>
            <person name="Villarreal Aguilar J.C."/>
            <person name="Widiez T."/>
            <person name="Wong G.K."/>
            <person name="Wymore A."/>
            <person name="Zhang Y."/>
            <person name="Zimmer A.D."/>
            <person name="Quatrano R.S."/>
            <person name="Mayer K.F.X."/>
            <person name="Goodstein D."/>
            <person name="Casacuberta J.M."/>
            <person name="Vandepoele K."/>
            <person name="Reski R."/>
            <person name="Cuming A.C."/>
            <person name="Tuskan G.A."/>
            <person name="Maumus F."/>
            <person name="Salse J."/>
            <person name="Schmutz J."/>
            <person name="Rensing S.A."/>
        </authorList>
    </citation>
    <scope>NUCLEOTIDE SEQUENCE [LARGE SCALE GENOMIC DNA]</scope>
    <source>
        <strain evidence="8 9">cv. Gransden 2004</strain>
    </source>
</reference>
<dbReference type="GO" id="GO:1900458">
    <property type="term" value="P:negative regulation of brassinosteroid mediated signaling pathway"/>
    <property type="evidence" value="ECO:0000318"/>
    <property type="project" value="GO_Central"/>
</dbReference>
<dbReference type="PaxDb" id="3218-PP1S219_68V6.1"/>
<evidence type="ECO:0000256" key="4">
    <source>
        <dbReference type="ARBA" id="ARBA00023136"/>
    </source>
</evidence>
<dbReference type="EnsemblPlants" id="Pp3c4_13960V3.1">
    <property type="protein sequence ID" value="Pp3c4_13960V3.1"/>
    <property type="gene ID" value="Pp3c4_13960"/>
</dbReference>
<dbReference type="RefSeq" id="XP_024372660.1">
    <property type="nucleotide sequence ID" value="XM_024516892.2"/>
</dbReference>
<feature type="region of interest" description="Disordered" evidence="5">
    <location>
        <begin position="439"/>
        <end position="622"/>
    </location>
</feature>
<dbReference type="RefSeq" id="XP_024372659.1">
    <property type="nucleotide sequence ID" value="XM_024516891.2"/>
</dbReference>
<accession>A0A2K1KNC8</accession>
<dbReference type="EMBL" id="ABEU02000004">
    <property type="protein sequence ID" value="PNR55285.1"/>
    <property type="molecule type" value="Genomic_DNA"/>
</dbReference>
<dbReference type="OrthoDB" id="5348404at2759"/>
<dbReference type="EnsemblPlants" id="Pp3c4_13960V3.3">
    <property type="protein sequence ID" value="Pp3c4_13960V3.3"/>
    <property type="gene ID" value="Pp3c4_13960"/>
</dbReference>
<keyword evidence="3 6" id="KW-1133">Transmembrane helix</keyword>
<reference evidence="8" key="3">
    <citation type="submission" date="2020-12" db="UniProtKB">
        <authorList>
            <consortium name="EnsemblPlants"/>
        </authorList>
    </citation>
    <scope>IDENTIFICATION</scope>
</reference>
<dbReference type="Gramene" id="Pp3c4_13960V3.3">
    <property type="protein sequence ID" value="Pp3c4_13960V3.3"/>
    <property type="gene ID" value="Pp3c4_13960"/>
</dbReference>
<dbReference type="AlphaFoldDB" id="A0A2K1KNC8"/>
<feature type="transmembrane region" description="Helical" evidence="6">
    <location>
        <begin position="75"/>
        <end position="96"/>
    </location>
</feature>
<organism evidence="7">
    <name type="scientific">Physcomitrium patens</name>
    <name type="common">Spreading-leaved earth moss</name>
    <name type="synonym">Physcomitrella patens</name>
    <dbReference type="NCBI Taxonomy" id="3218"/>
    <lineage>
        <taxon>Eukaryota</taxon>
        <taxon>Viridiplantae</taxon>
        <taxon>Streptophyta</taxon>
        <taxon>Embryophyta</taxon>
        <taxon>Bryophyta</taxon>
        <taxon>Bryophytina</taxon>
        <taxon>Bryopsida</taxon>
        <taxon>Funariidae</taxon>
        <taxon>Funariales</taxon>
        <taxon>Funariaceae</taxon>
        <taxon>Physcomitrium</taxon>
    </lineage>
</organism>
<dbReference type="RefSeq" id="XP_024372661.1">
    <property type="nucleotide sequence ID" value="XM_024516893.2"/>
</dbReference>
<dbReference type="Gene3D" id="1.20.120.20">
    <property type="entry name" value="Apolipoprotein"/>
    <property type="match status" value="1"/>
</dbReference>
<feature type="compositionally biased region" description="Basic and acidic residues" evidence="5">
    <location>
        <begin position="535"/>
        <end position="553"/>
    </location>
</feature>
<dbReference type="KEGG" id="ppp:112280931"/>
<dbReference type="Proteomes" id="UP000006727">
    <property type="component" value="Chromosome 4"/>
</dbReference>
<sequence length="622" mass="70695">MADLGLRVLFTGKEVWQQLAEPSALEKFITESKEFTLFKWALIIASVFVLFALCLSSYLLFDHLSSYNVPEEQKWLIGIILMVPVYTITSFASLCYSNFSIYFRIMGDCYEAFALYSFGSYLIACLGGEESAVSTLAKQGAEETSLDKEPGPHEVVHPAPLRWVTHTWILGRHFYDSAKFGIVQYMIIKVLCAWSAFFLNIFDLYGEGEFDFHYGYPYITIIQNFSQMWALYCLVQFYHVTRDTLQEINPLAKFLCFKAVVFVTWWQGVLIALLFASGIARKWLPGHPSEAQTDMLQTNLQDFIICIEMAIAAVAHHYIYPAVPYRRESKHNLNKVDSVAEELEEDIEVVATSVRESAKDVFMAGGEHVIEDVKLTVAQAVEPVESGFTDINEAIQDNVHKMNDKLHDNVQTLHENIHETMHKWGHMKREEVHKEGEYLVSRDEKDDDEIVQTEQHVRVERDIDDNESPGSTSSPRQLSEAQPGVVKDEVSATTTTRSANEDIPGEETISFTQQRESSDTSQKKQTSSETEQVDDQGRIQKSESVDVSEKYEINRLGGVSSKETTAHTVERNQVGQVVNEKTVEDREQLDESGNVLRRNVKRDGEDEQVEDNTQHRTSPFGG</sequence>
<name>A0A2K1KNC8_PHYPA</name>
<evidence type="ECO:0000256" key="2">
    <source>
        <dbReference type="ARBA" id="ARBA00022692"/>
    </source>
</evidence>
<dbReference type="GO" id="GO:0022857">
    <property type="term" value="F:transmembrane transporter activity"/>
    <property type="evidence" value="ECO:0000318"/>
    <property type="project" value="GO_Central"/>
</dbReference>
<dbReference type="GO" id="GO:0098876">
    <property type="term" value="P:vesicle-mediated transport to the plasma membrane"/>
    <property type="evidence" value="ECO:0000318"/>
    <property type="project" value="GO_Central"/>
</dbReference>
<feature type="transmembrane region" description="Helical" evidence="6">
    <location>
        <begin position="182"/>
        <end position="202"/>
    </location>
</feature>
<evidence type="ECO:0000313" key="8">
    <source>
        <dbReference type="EnsemblPlants" id="Pp3c4_13960V3.1"/>
    </source>
</evidence>
<dbReference type="GeneID" id="112280931"/>
<dbReference type="STRING" id="3218.A0A2K1KNC8"/>
<evidence type="ECO:0000256" key="3">
    <source>
        <dbReference type="ARBA" id="ARBA00022989"/>
    </source>
</evidence>
<evidence type="ECO:0000256" key="5">
    <source>
        <dbReference type="SAM" id="MobiDB-lite"/>
    </source>
</evidence>
<keyword evidence="4 6" id="KW-0472">Membrane</keyword>
<evidence type="ECO:0000313" key="9">
    <source>
        <dbReference type="Proteomes" id="UP000006727"/>
    </source>
</evidence>
<feature type="transmembrane region" description="Helical" evidence="6">
    <location>
        <begin position="37"/>
        <end position="60"/>
    </location>
</feature>
<dbReference type="EnsemblPlants" id="Pp3c4_13960V3.2">
    <property type="protein sequence ID" value="Pp3c4_13960V3.2"/>
    <property type="gene ID" value="Pp3c4_13960"/>
</dbReference>
<proteinExistence type="predicted"/>